<evidence type="ECO:0000256" key="5">
    <source>
        <dbReference type="PIRSR" id="PIRSR615500-1"/>
    </source>
</evidence>
<dbReference type="EMBL" id="JAKMXF010000321">
    <property type="protein sequence ID" value="KAI6649236.1"/>
    <property type="molecule type" value="Genomic_DNA"/>
</dbReference>
<feature type="active site" description="Charge relay system" evidence="5 6">
    <location>
        <position position="188"/>
    </location>
</feature>
<accession>A0AAV7JKE5</accession>
<dbReference type="PROSITE" id="PS51892">
    <property type="entry name" value="SUBTILASE"/>
    <property type="match status" value="1"/>
</dbReference>
<dbReference type="Gene3D" id="3.40.50.200">
    <property type="entry name" value="Peptidase S8/S53 domain"/>
    <property type="match status" value="1"/>
</dbReference>
<dbReference type="PANTHER" id="PTHR43806:SF58">
    <property type="entry name" value="ALKALINE PROTEASE 1-RELATED"/>
    <property type="match status" value="1"/>
</dbReference>
<evidence type="ECO:0000259" key="9">
    <source>
        <dbReference type="Pfam" id="PF00082"/>
    </source>
</evidence>
<sequence>MLNWLAVAILLQIASAQYNDYIIVFKDITSQSDMNDAMEAMYQMSCPLDSSGNVISCDNNLKQTYDLMKTVSGPMSQEAVDMASSLSNVEYVEMDQLVTRADAVVDLISPTQHTEADDIPECLLNECDGKQTLIHDVYGITAFSAASTEAGATDRYNLDMIDQGCYECNNGRYEPEATGEGVDIYILDTGIRFDHSEFGNRASYGGYDAVDDFQNQNQQGVDCHGHGTHCAGIAAGITSGVAKEANIYSVRVLDCNSFGGFSGIIRALDHVLQRHRDRLSLSTDDYKGSVVSMSLAGPVVQAANEAVCRLVAAGVVVVTASGNFRRDACNYSPGSAGCHINVGAHYYTERDTDTCIKDVYWFTSRTTSPGSNYGRCVHIMAPGQYVLSASYLDSNRHVTMSGTSMACPHVAGAAALILDRYPRLSPDRVRRMLEGDACPDIDERRMHPSLRGLNPNRRLRVLQGVPVEVTIPPTEPATPTQPPTTPVPQICDTICPFDTMKNVEIEDVVVVNEEVTNIPSLHFHMYFALHNRVFFNNYRHILNKVSIAWNENFDKVTYSLIFRKVTNTGYYKYIYGVDNTGVPYQDIDEEIAELEAQYPGRTYYAQTIIPVGNNRVFILATYKDDCNDNEFRQANYTGYPEEVLNPFTIDNLVGHKATFDISITPFEDQVYVHDTHNGFTSNCECYSYYNIPTEQLAGISETLGGDRQLVVTAIDSYKLGTRLYFTVTLCMPECYTASECVDEVTNNMVFSGLDKEGLRRILIGAGVLGMEPIAVAPYYMGDEAFYALSLIRVN</sequence>
<evidence type="ECO:0000256" key="1">
    <source>
        <dbReference type="ARBA" id="ARBA00011073"/>
    </source>
</evidence>
<feature type="active site" description="Charge relay system" evidence="5 6">
    <location>
        <position position="226"/>
    </location>
</feature>
<keyword evidence="3 6" id="KW-0378">Hydrolase</keyword>
<dbReference type="PROSITE" id="PS00138">
    <property type="entry name" value="SUBTILASE_SER"/>
    <property type="match status" value="1"/>
</dbReference>
<dbReference type="InterPro" id="IPR000209">
    <property type="entry name" value="Peptidase_S8/S53_dom"/>
</dbReference>
<dbReference type="Gene3D" id="3.30.70.80">
    <property type="entry name" value="Peptidase S8 propeptide/proteinase inhibitor I9"/>
    <property type="match status" value="1"/>
</dbReference>
<keyword evidence="8" id="KW-0732">Signal</keyword>
<evidence type="ECO:0000256" key="2">
    <source>
        <dbReference type="ARBA" id="ARBA00022670"/>
    </source>
</evidence>
<name>A0AAV7JKE5_9METZ</name>
<feature type="active site" description="Charge relay system" evidence="5 6">
    <location>
        <position position="404"/>
    </location>
</feature>
<evidence type="ECO:0000313" key="11">
    <source>
        <dbReference type="Proteomes" id="UP001165289"/>
    </source>
</evidence>
<dbReference type="GO" id="GO:0004252">
    <property type="term" value="F:serine-type endopeptidase activity"/>
    <property type="evidence" value="ECO:0007669"/>
    <property type="project" value="UniProtKB-UniRule"/>
</dbReference>
<dbReference type="SUPFAM" id="SSF54897">
    <property type="entry name" value="Protease propeptides/inhibitors"/>
    <property type="match status" value="1"/>
</dbReference>
<comment type="caution">
    <text evidence="10">The sequence shown here is derived from an EMBL/GenBank/DDBJ whole genome shotgun (WGS) entry which is preliminary data.</text>
</comment>
<dbReference type="InterPro" id="IPR036852">
    <property type="entry name" value="Peptidase_S8/S53_dom_sf"/>
</dbReference>
<feature type="chain" id="PRO_5043888340" evidence="8">
    <location>
        <begin position="17"/>
        <end position="794"/>
    </location>
</feature>
<dbReference type="PANTHER" id="PTHR43806">
    <property type="entry name" value="PEPTIDASE S8"/>
    <property type="match status" value="1"/>
</dbReference>
<dbReference type="PRINTS" id="PR00723">
    <property type="entry name" value="SUBTILISIN"/>
</dbReference>
<keyword evidence="11" id="KW-1185">Reference proteome</keyword>
<dbReference type="GO" id="GO:0005615">
    <property type="term" value="C:extracellular space"/>
    <property type="evidence" value="ECO:0007669"/>
    <property type="project" value="TreeGrafter"/>
</dbReference>
<evidence type="ECO:0000256" key="8">
    <source>
        <dbReference type="SAM" id="SignalP"/>
    </source>
</evidence>
<dbReference type="FunFam" id="3.40.50.200:FF:000016">
    <property type="entry name" value="Proprotein convertase subtilisin/kexin type 9"/>
    <property type="match status" value="1"/>
</dbReference>
<keyword evidence="2 6" id="KW-0645">Protease</keyword>
<gene>
    <name evidence="10" type="ORF">LOD99_11603</name>
</gene>
<evidence type="ECO:0000256" key="3">
    <source>
        <dbReference type="ARBA" id="ARBA00022801"/>
    </source>
</evidence>
<dbReference type="InterPro" id="IPR023827">
    <property type="entry name" value="Peptidase_S8_Asp-AS"/>
</dbReference>
<dbReference type="InterPro" id="IPR015500">
    <property type="entry name" value="Peptidase_S8_subtilisin-rel"/>
</dbReference>
<evidence type="ECO:0000256" key="7">
    <source>
        <dbReference type="RuleBase" id="RU003355"/>
    </source>
</evidence>
<evidence type="ECO:0000313" key="10">
    <source>
        <dbReference type="EMBL" id="KAI6649236.1"/>
    </source>
</evidence>
<feature type="domain" description="Peptidase S8/S53" evidence="9">
    <location>
        <begin position="179"/>
        <end position="437"/>
    </location>
</feature>
<dbReference type="GO" id="GO:0006508">
    <property type="term" value="P:proteolysis"/>
    <property type="evidence" value="ECO:0007669"/>
    <property type="project" value="UniProtKB-KW"/>
</dbReference>
<dbReference type="SUPFAM" id="SSF52743">
    <property type="entry name" value="Subtilisin-like"/>
    <property type="match status" value="1"/>
</dbReference>
<proteinExistence type="inferred from homology"/>
<dbReference type="InterPro" id="IPR050131">
    <property type="entry name" value="Peptidase_S8_subtilisin-like"/>
</dbReference>
<dbReference type="Pfam" id="PF00082">
    <property type="entry name" value="Peptidase_S8"/>
    <property type="match status" value="1"/>
</dbReference>
<comment type="similarity">
    <text evidence="1 6 7">Belongs to the peptidase S8 family.</text>
</comment>
<dbReference type="PROSITE" id="PS00136">
    <property type="entry name" value="SUBTILASE_ASP"/>
    <property type="match status" value="1"/>
</dbReference>
<dbReference type="PROSITE" id="PS00137">
    <property type="entry name" value="SUBTILASE_HIS"/>
    <property type="match status" value="1"/>
</dbReference>
<protein>
    <submittedName>
        <fullName evidence="10">Proteinase T-like</fullName>
    </submittedName>
</protein>
<evidence type="ECO:0000256" key="4">
    <source>
        <dbReference type="ARBA" id="ARBA00022825"/>
    </source>
</evidence>
<dbReference type="Proteomes" id="UP001165289">
    <property type="component" value="Unassembled WGS sequence"/>
</dbReference>
<evidence type="ECO:0000256" key="6">
    <source>
        <dbReference type="PROSITE-ProRule" id="PRU01240"/>
    </source>
</evidence>
<organism evidence="10 11">
    <name type="scientific">Oopsacas minuta</name>
    <dbReference type="NCBI Taxonomy" id="111878"/>
    <lineage>
        <taxon>Eukaryota</taxon>
        <taxon>Metazoa</taxon>
        <taxon>Porifera</taxon>
        <taxon>Hexactinellida</taxon>
        <taxon>Hexasterophora</taxon>
        <taxon>Lyssacinosida</taxon>
        <taxon>Leucopsacidae</taxon>
        <taxon>Oopsacas</taxon>
    </lineage>
</organism>
<dbReference type="InterPro" id="IPR037045">
    <property type="entry name" value="S8pro/Inhibitor_I9_sf"/>
</dbReference>
<reference evidence="10 11" key="1">
    <citation type="journal article" date="2023" name="BMC Biol.">
        <title>The compact genome of the sponge Oopsacas minuta (Hexactinellida) is lacking key metazoan core genes.</title>
        <authorList>
            <person name="Santini S."/>
            <person name="Schenkelaars Q."/>
            <person name="Jourda C."/>
            <person name="Duchesne M."/>
            <person name="Belahbib H."/>
            <person name="Rocher C."/>
            <person name="Selva M."/>
            <person name="Riesgo A."/>
            <person name="Vervoort M."/>
            <person name="Leys S.P."/>
            <person name="Kodjabachian L."/>
            <person name="Le Bivic A."/>
            <person name="Borchiellini C."/>
            <person name="Claverie J.M."/>
            <person name="Renard E."/>
        </authorList>
    </citation>
    <scope>NUCLEOTIDE SEQUENCE [LARGE SCALE GENOMIC DNA]</scope>
    <source>
        <strain evidence="10">SPO-2</strain>
    </source>
</reference>
<dbReference type="InterPro" id="IPR022398">
    <property type="entry name" value="Peptidase_S8_His-AS"/>
</dbReference>
<keyword evidence="4 6" id="KW-0720">Serine protease</keyword>
<dbReference type="InterPro" id="IPR034193">
    <property type="entry name" value="PCSK9_ProteinaseK-like"/>
</dbReference>
<dbReference type="InterPro" id="IPR023828">
    <property type="entry name" value="Peptidase_S8_Ser-AS"/>
</dbReference>
<dbReference type="CDD" id="cd04077">
    <property type="entry name" value="Peptidases_S8_PCSK9_ProteinaseK_like"/>
    <property type="match status" value="1"/>
</dbReference>
<dbReference type="AlphaFoldDB" id="A0AAV7JKE5"/>
<feature type="signal peptide" evidence="8">
    <location>
        <begin position="1"/>
        <end position="16"/>
    </location>
</feature>